<keyword evidence="1" id="KW-0433">Leucine-rich repeat</keyword>
<dbReference type="AlphaFoldDB" id="A0A194QE26"/>
<dbReference type="STRING" id="66420.A0A194QE26"/>
<dbReference type="SMART" id="SM00365">
    <property type="entry name" value="LRR_SD22"/>
    <property type="match status" value="8"/>
</dbReference>
<dbReference type="SUPFAM" id="SSF52058">
    <property type="entry name" value="L domain-like"/>
    <property type="match status" value="2"/>
</dbReference>
<protein>
    <submittedName>
        <fullName evidence="3">Toll-like receptor 7</fullName>
    </submittedName>
</protein>
<keyword evidence="2" id="KW-0677">Repeat</keyword>
<keyword evidence="4" id="KW-1185">Reference proteome</keyword>
<dbReference type="SMART" id="SM00369">
    <property type="entry name" value="LRR_TYP"/>
    <property type="match status" value="13"/>
</dbReference>
<dbReference type="Pfam" id="PF13855">
    <property type="entry name" value="LRR_8"/>
    <property type="match status" value="3"/>
</dbReference>
<keyword evidence="3" id="KW-0675">Receptor</keyword>
<dbReference type="PRINTS" id="PR00019">
    <property type="entry name" value="LEURICHRPT"/>
</dbReference>
<gene>
    <name evidence="3" type="ORF">RR46_06356</name>
</gene>
<dbReference type="PROSITE" id="PS51450">
    <property type="entry name" value="LRR"/>
    <property type="match status" value="8"/>
</dbReference>
<name>A0A194QE26_PAPXU</name>
<evidence type="ECO:0000313" key="4">
    <source>
        <dbReference type="Proteomes" id="UP000053268"/>
    </source>
</evidence>
<sequence length="733" mass="84372">MDMDWVKEDVLERSGFNHYVAKYLLLLLSASLAASSCPKEDFHRLGYCTYQMKCYNTIKGAVLDQECQGSINIDVIVDLTLKNVDQNFSVDITDTEFLISITSLTVYGSWPQTNLSFLEYTLKLKYLQLTNLDMKHIYGRPFQYLSRLNVLDLSHNRLSEIDDLFVFTDSNRLKKLYLSYNEIREVTGFVFQELISLVELDLSNNLIEDLNEEPFNNLTSLRTLKLNDNNIKYLNGAINKKLLNLKHLFLNDNDITKIDEATLDKTIYHLETIDLSNNNIEFFPKLFFKHWDHFEGHTVCRITYSGNRLTVIRNATSEENMLKINKELVDVSTQIDLSNNNISIIEYNAFQYVINLISLDISNNNLITFLVNSEHLSNVKFLNISGNFISRLEFQTFSHMNNLQNLDLSNNRFENLPTKSLIYANKLKSLNFTQNDIQEVVNFHINFHAEGGILDLSNNNLYMFIIAPREAEGLIELILRSNKITDPSQIKLKYHRALLKLDMSKNFITGLNEKSLQLPVTLTNLDLSSNNIETINPSSFYCVQHLHTLRLSHNNLKNVNHGVFRGLNSLVNLDLSYNQISSLDSAVLLDLKYLKFLSLRYNHMNSLDSKAWLNHKTDLIVYIDGNNLSCDWLGNVLADYNNGFSKMHPAVINSPMEENTLNGIPCIPGPKNLYRGSKNEGDDHNMITDERLLLTSQKILEAVREQTSYLRKYIWRSVLLEADKLNDSKANVA</sequence>
<dbReference type="InterPro" id="IPR003591">
    <property type="entry name" value="Leu-rich_rpt_typical-subtyp"/>
</dbReference>
<organism evidence="3 4">
    <name type="scientific">Papilio xuthus</name>
    <name type="common">Asian swallowtail butterfly</name>
    <dbReference type="NCBI Taxonomy" id="66420"/>
    <lineage>
        <taxon>Eukaryota</taxon>
        <taxon>Metazoa</taxon>
        <taxon>Ecdysozoa</taxon>
        <taxon>Arthropoda</taxon>
        <taxon>Hexapoda</taxon>
        <taxon>Insecta</taxon>
        <taxon>Pterygota</taxon>
        <taxon>Neoptera</taxon>
        <taxon>Endopterygota</taxon>
        <taxon>Lepidoptera</taxon>
        <taxon>Glossata</taxon>
        <taxon>Ditrysia</taxon>
        <taxon>Papilionoidea</taxon>
        <taxon>Papilionidae</taxon>
        <taxon>Papilioninae</taxon>
        <taxon>Papilio</taxon>
    </lineage>
</organism>
<evidence type="ECO:0000256" key="1">
    <source>
        <dbReference type="ARBA" id="ARBA00022614"/>
    </source>
</evidence>
<dbReference type="InterPro" id="IPR001611">
    <property type="entry name" value="Leu-rich_rpt"/>
</dbReference>
<dbReference type="InterPro" id="IPR032675">
    <property type="entry name" value="LRR_dom_sf"/>
</dbReference>
<dbReference type="Gene3D" id="3.80.10.10">
    <property type="entry name" value="Ribonuclease Inhibitor"/>
    <property type="match status" value="3"/>
</dbReference>
<evidence type="ECO:0000313" key="3">
    <source>
        <dbReference type="EMBL" id="KPJ03200.1"/>
    </source>
</evidence>
<proteinExistence type="predicted"/>
<dbReference type="Proteomes" id="UP000053268">
    <property type="component" value="Unassembled WGS sequence"/>
</dbReference>
<dbReference type="PANTHER" id="PTHR24366">
    <property type="entry name" value="IG(IMMUNOGLOBULIN) AND LRR(LEUCINE RICH REPEAT) DOMAINS"/>
    <property type="match status" value="1"/>
</dbReference>
<dbReference type="InterPro" id="IPR025875">
    <property type="entry name" value="Leu-rich_rpt_4"/>
</dbReference>
<reference evidence="3 4" key="1">
    <citation type="journal article" date="2015" name="Nat. Commun.">
        <title>Outbred genome sequencing and CRISPR/Cas9 gene editing in butterflies.</title>
        <authorList>
            <person name="Li X."/>
            <person name="Fan D."/>
            <person name="Zhang W."/>
            <person name="Liu G."/>
            <person name="Zhang L."/>
            <person name="Zhao L."/>
            <person name="Fang X."/>
            <person name="Chen L."/>
            <person name="Dong Y."/>
            <person name="Chen Y."/>
            <person name="Ding Y."/>
            <person name="Zhao R."/>
            <person name="Feng M."/>
            <person name="Zhu Y."/>
            <person name="Feng Y."/>
            <person name="Jiang X."/>
            <person name="Zhu D."/>
            <person name="Xiang H."/>
            <person name="Feng X."/>
            <person name="Li S."/>
            <person name="Wang J."/>
            <person name="Zhang G."/>
            <person name="Kronforst M.R."/>
            <person name="Wang W."/>
        </authorList>
    </citation>
    <scope>NUCLEOTIDE SEQUENCE [LARGE SCALE GENOMIC DNA]</scope>
    <source>
        <strain evidence="3">Ya'a_city_454_Px</strain>
        <tissue evidence="3">Whole body</tissue>
    </source>
</reference>
<accession>A0A194QE26</accession>
<dbReference type="Pfam" id="PF12799">
    <property type="entry name" value="LRR_4"/>
    <property type="match status" value="1"/>
</dbReference>
<dbReference type="PANTHER" id="PTHR24366:SF170">
    <property type="entry name" value="RE50361P"/>
    <property type="match status" value="1"/>
</dbReference>
<evidence type="ECO:0000256" key="2">
    <source>
        <dbReference type="ARBA" id="ARBA00022737"/>
    </source>
</evidence>
<dbReference type="EMBL" id="KQ459185">
    <property type="protein sequence ID" value="KPJ03200.1"/>
    <property type="molecule type" value="Genomic_DNA"/>
</dbReference>